<keyword evidence="6" id="KW-1185">Reference proteome</keyword>
<evidence type="ECO:0000313" key="5">
    <source>
        <dbReference type="EMBL" id="RDJ98685.1"/>
    </source>
</evidence>
<keyword evidence="2" id="KW-0238">DNA-binding</keyword>
<dbReference type="PROSITE" id="PS01124">
    <property type="entry name" value="HTH_ARAC_FAMILY_2"/>
    <property type="match status" value="1"/>
</dbReference>
<evidence type="ECO:0000259" key="4">
    <source>
        <dbReference type="PROSITE" id="PS01124"/>
    </source>
</evidence>
<name>A0A370MZA3_9BURK</name>
<proteinExistence type="predicted"/>
<dbReference type="EMBL" id="QHKS01000031">
    <property type="protein sequence ID" value="RDJ98685.1"/>
    <property type="molecule type" value="Genomic_DNA"/>
</dbReference>
<dbReference type="PROSITE" id="PS00041">
    <property type="entry name" value="HTH_ARAC_FAMILY_1"/>
    <property type="match status" value="1"/>
</dbReference>
<dbReference type="GO" id="GO:0003700">
    <property type="term" value="F:DNA-binding transcription factor activity"/>
    <property type="evidence" value="ECO:0007669"/>
    <property type="project" value="InterPro"/>
</dbReference>
<dbReference type="InterPro" id="IPR011990">
    <property type="entry name" value="TPR-like_helical_dom_sf"/>
</dbReference>
<dbReference type="InterPro" id="IPR018062">
    <property type="entry name" value="HTH_AraC-typ_CS"/>
</dbReference>
<dbReference type="OrthoDB" id="9146493at2"/>
<dbReference type="InterPro" id="IPR018060">
    <property type="entry name" value="HTH_AraC"/>
</dbReference>
<evidence type="ECO:0000256" key="3">
    <source>
        <dbReference type="ARBA" id="ARBA00023163"/>
    </source>
</evidence>
<accession>A0A370MZA3</accession>
<dbReference type="Gene3D" id="1.10.10.60">
    <property type="entry name" value="Homeodomain-like"/>
    <property type="match status" value="1"/>
</dbReference>
<dbReference type="Pfam" id="PF12833">
    <property type="entry name" value="HTH_18"/>
    <property type="match status" value="1"/>
</dbReference>
<dbReference type="AlphaFoldDB" id="A0A370MZA3"/>
<protein>
    <submittedName>
        <fullName evidence="5">AraC family transcriptional regulator</fullName>
    </submittedName>
</protein>
<gene>
    <name evidence="5" type="ORF">DLM46_32335</name>
</gene>
<dbReference type="RefSeq" id="WP_115107704.1">
    <property type="nucleotide sequence ID" value="NZ_QHKS01000031.1"/>
</dbReference>
<evidence type="ECO:0000313" key="6">
    <source>
        <dbReference type="Proteomes" id="UP000254875"/>
    </source>
</evidence>
<comment type="caution">
    <text evidence="5">The sequence shown here is derived from an EMBL/GenBank/DDBJ whole genome shotgun (WGS) entry which is preliminary data.</text>
</comment>
<evidence type="ECO:0000256" key="1">
    <source>
        <dbReference type="ARBA" id="ARBA00023015"/>
    </source>
</evidence>
<dbReference type="SMART" id="SM00342">
    <property type="entry name" value="HTH_ARAC"/>
    <property type="match status" value="1"/>
</dbReference>
<dbReference type="Proteomes" id="UP000254875">
    <property type="component" value="Unassembled WGS sequence"/>
</dbReference>
<dbReference type="PANTHER" id="PTHR46796:SF12">
    <property type="entry name" value="HTH-TYPE DNA-BINDING TRANSCRIPTIONAL ACTIVATOR EUTR"/>
    <property type="match status" value="1"/>
</dbReference>
<dbReference type="SUPFAM" id="SSF48452">
    <property type="entry name" value="TPR-like"/>
    <property type="match status" value="1"/>
</dbReference>
<keyword evidence="3" id="KW-0804">Transcription</keyword>
<sequence length="482" mass="53363">MFSTIYFALSSGLAQKNRLPAYAAAMLDGASERGYCLVDDVLERPSHKLDDADVARLVAVADASLLLGYEQDAEEMYRRAQKTIVGDDDRLRIMSCRNTGWQLMMRDRYAATAKCFARIIQDEAASPAEVLEALIASAMVQHQVGRQRDADDALLQAAELADMHEEPGWRLVIALLAREFDVQLRIRTATTLSDHAFWSSAHVARAQSAGDRAEVTHKLTETTVLMSPMPALLAQRHEYLEQIAALARGERIAAAPLFDAVSRPQHFRGAGQAFLAKLDIVLAGLAGGLDDVADSVLAKISRAEADTGTRRCNFDYLYCVSKIAVWRGNPTEALKLYASYASEALRCLRSETPGLGAIQSPASRALPADDVSARLPAKYRRAYRYIIENLDRADLNTREIASQIDVTERALQIAFKRSIGMSPGGLIRKLRLEGIRNDLLNDERMQGSIFDTASRWGVKSRSALAKGYRREFKESPSETMHR</sequence>
<feature type="domain" description="HTH araC/xylS-type" evidence="4">
    <location>
        <begin position="380"/>
        <end position="482"/>
    </location>
</feature>
<dbReference type="GO" id="GO:0043565">
    <property type="term" value="F:sequence-specific DNA binding"/>
    <property type="evidence" value="ECO:0007669"/>
    <property type="project" value="InterPro"/>
</dbReference>
<reference evidence="6" key="1">
    <citation type="submission" date="2018-05" db="EMBL/GenBank/DDBJ databases">
        <authorList>
            <person name="Feng T."/>
        </authorList>
    </citation>
    <scope>NUCLEOTIDE SEQUENCE [LARGE SCALE GENOMIC DNA]</scope>
    <source>
        <strain evidence="6">S27</strain>
    </source>
</reference>
<keyword evidence="1" id="KW-0805">Transcription regulation</keyword>
<evidence type="ECO:0000256" key="2">
    <source>
        <dbReference type="ARBA" id="ARBA00023125"/>
    </source>
</evidence>
<organism evidence="5 6">
    <name type="scientific">Paraburkholderia lacunae</name>
    <dbReference type="NCBI Taxonomy" id="2211104"/>
    <lineage>
        <taxon>Bacteria</taxon>
        <taxon>Pseudomonadati</taxon>
        <taxon>Pseudomonadota</taxon>
        <taxon>Betaproteobacteria</taxon>
        <taxon>Burkholderiales</taxon>
        <taxon>Burkholderiaceae</taxon>
        <taxon>Paraburkholderia</taxon>
    </lineage>
</organism>
<dbReference type="InterPro" id="IPR050204">
    <property type="entry name" value="AraC_XylS_family_regulators"/>
</dbReference>
<dbReference type="PANTHER" id="PTHR46796">
    <property type="entry name" value="HTH-TYPE TRANSCRIPTIONAL ACTIVATOR RHAS-RELATED"/>
    <property type="match status" value="1"/>
</dbReference>